<protein>
    <submittedName>
        <fullName evidence="1">Class I SAM-dependent methyltransferase</fullName>
    </submittedName>
</protein>
<evidence type="ECO:0000313" key="1">
    <source>
        <dbReference type="EMBL" id="MEW9491045.1"/>
    </source>
</evidence>
<keyword evidence="1" id="KW-0808">Transferase</keyword>
<sequence>MSEILDMFACPIDGTKIDANLTCEKGHRFSYIDGIYDFLGKELKTHDVLEKVTPIYENVWAPLGFLITAGRTYSSIMEEAGNYVSGKVVLDVGTGTGKLFDYTGCERCVGLDISTKFLRVMLSKRSKVIAVKGDARKLPFKAEVFDGVASLFVLHMLDNPSLAVHEISRVMKRDARCVIAILTSGNFIASILGKWWKISLKHRDFYLSSIKEAGLELEDSKRMGPWLLLKCKKSRHF</sequence>
<accession>A0ACC6TMN4</accession>
<reference evidence="1" key="1">
    <citation type="submission" date="2024-07" db="EMBL/GenBank/DDBJ databases">
        <title>Metagenome and Metagenome-Assembled Genomes of Archaea from a hot spring from the geothermal field of Los Azufres, Mexico.</title>
        <authorList>
            <person name="Marin-Paredes R."/>
            <person name="Martinez-Romero E."/>
            <person name="Servin-Garciduenas L.E."/>
        </authorList>
    </citation>
    <scope>NUCLEOTIDE SEQUENCE</scope>
    <source>
        <strain evidence="1">AZ1-454</strain>
    </source>
</reference>
<organism evidence="1 2">
    <name type="scientific">Candidatus Aramenus sulfurataquae</name>
    <dbReference type="NCBI Taxonomy" id="1326980"/>
    <lineage>
        <taxon>Archaea</taxon>
        <taxon>Thermoproteota</taxon>
        <taxon>Thermoprotei</taxon>
        <taxon>Sulfolobales</taxon>
        <taxon>Sulfolobaceae</taxon>
        <taxon>Candidatus Aramenus</taxon>
    </lineage>
</organism>
<comment type="caution">
    <text evidence="1">The sequence shown here is derived from an EMBL/GenBank/DDBJ whole genome shotgun (WGS) entry which is preliminary data.</text>
</comment>
<dbReference type="Proteomes" id="UP000053480">
    <property type="component" value="Unassembled WGS sequence"/>
</dbReference>
<gene>
    <name evidence="1" type="ORF">TQ35_0002440</name>
</gene>
<dbReference type="EMBL" id="JZWS03000002">
    <property type="protein sequence ID" value="MEW9491045.1"/>
    <property type="molecule type" value="Genomic_DNA"/>
</dbReference>
<name>A0ACC6TMN4_9CREN</name>
<keyword evidence="1" id="KW-0489">Methyltransferase</keyword>
<proteinExistence type="predicted"/>
<evidence type="ECO:0000313" key="2">
    <source>
        <dbReference type="Proteomes" id="UP000053480"/>
    </source>
</evidence>